<dbReference type="FunFam" id="3.30.40.10:FF:000037">
    <property type="entry name" value="Cdk-activating kinase assembly factor MAT1, centre"/>
    <property type="match status" value="1"/>
</dbReference>
<evidence type="ECO:0000313" key="14">
    <source>
        <dbReference type="Proteomes" id="UP001208570"/>
    </source>
</evidence>
<name>A0AAD9JC82_9ANNE</name>
<dbReference type="CDD" id="cd16517">
    <property type="entry name" value="RING-HC_MAT1"/>
    <property type="match status" value="1"/>
</dbReference>
<dbReference type="EMBL" id="JAODUP010000427">
    <property type="protein sequence ID" value="KAK2150043.1"/>
    <property type="molecule type" value="Genomic_DNA"/>
</dbReference>
<dbReference type="SUPFAM" id="SSF57850">
    <property type="entry name" value="RING/U-box"/>
    <property type="match status" value="1"/>
</dbReference>
<gene>
    <name evidence="13" type="ORF">LSH36_427g08034</name>
</gene>
<sequence length="323" mass="37332">MDDQFCPRCKTTKYRNPSLKLMVNICGHALCDNCVELLFVRGSGACPQCNVPLRRSNFRLQLFEDSFVEKEVDIRKKVLKDFNKKEDDFASLKEYNDYLEMVETIIFNLTNGIEVEETKLQIDQYRKENQDLIKKNRSKLSKDEQYLEMLIDLEQQEHDHYYKTLLNEELEAKKAKVKNKEALINELMFSDLPAEHILASHKREMAEEEAVKKAKPPSAFSTGIKIGKQNIFEPVKKPTDGKLYVYSEPTMEWLGPEPPEEDQLQDFGYLSHIRATTEQEKGGGFDSIISCQRALQDAFCGLYFSSLSLDSVTNKSRHNMDVS</sequence>
<evidence type="ECO:0000256" key="7">
    <source>
        <dbReference type="ARBA" id="ARBA00077380"/>
    </source>
</evidence>
<dbReference type="PROSITE" id="PS50089">
    <property type="entry name" value="ZF_RING_2"/>
    <property type="match status" value="1"/>
</dbReference>
<evidence type="ECO:0000313" key="13">
    <source>
        <dbReference type="EMBL" id="KAK2150043.1"/>
    </source>
</evidence>
<dbReference type="PROSITE" id="PS00518">
    <property type="entry name" value="ZF_RING_1"/>
    <property type="match status" value="1"/>
</dbReference>
<keyword evidence="4" id="KW-0862">Zinc</keyword>
<dbReference type="Pfam" id="PF06391">
    <property type="entry name" value="MAT1"/>
    <property type="match status" value="1"/>
</dbReference>
<keyword evidence="3 10" id="KW-0863">Zinc-finger</keyword>
<dbReference type="Pfam" id="PF25811">
    <property type="entry name" value="CAK-anch_MAT1"/>
    <property type="match status" value="1"/>
</dbReference>
<dbReference type="Gene3D" id="3.30.40.10">
    <property type="entry name" value="Zinc/RING finger domain, C3HC4 (zinc finger)"/>
    <property type="match status" value="1"/>
</dbReference>
<evidence type="ECO:0000256" key="9">
    <source>
        <dbReference type="ARBA" id="ARBA00083888"/>
    </source>
</evidence>
<keyword evidence="14" id="KW-1185">Reference proteome</keyword>
<dbReference type="PANTHER" id="PTHR12683">
    <property type="entry name" value="CDK-ACTIVATING KINASE ASSEMBLY FACTOR MAT1"/>
    <property type="match status" value="1"/>
</dbReference>
<evidence type="ECO:0000256" key="2">
    <source>
        <dbReference type="ARBA" id="ARBA00022723"/>
    </source>
</evidence>
<dbReference type="InterPro" id="IPR013083">
    <property type="entry name" value="Znf_RING/FYVE/PHD"/>
</dbReference>
<organism evidence="13 14">
    <name type="scientific">Paralvinella palmiformis</name>
    <dbReference type="NCBI Taxonomy" id="53620"/>
    <lineage>
        <taxon>Eukaryota</taxon>
        <taxon>Metazoa</taxon>
        <taxon>Spiralia</taxon>
        <taxon>Lophotrochozoa</taxon>
        <taxon>Annelida</taxon>
        <taxon>Polychaeta</taxon>
        <taxon>Sedentaria</taxon>
        <taxon>Canalipalpata</taxon>
        <taxon>Terebellida</taxon>
        <taxon>Terebelliformia</taxon>
        <taxon>Alvinellidae</taxon>
        <taxon>Paralvinella</taxon>
    </lineage>
</organism>
<dbReference type="InterPro" id="IPR001841">
    <property type="entry name" value="Znf_RING"/>
</dbReference>
<dbReference type="GO" id="GO:0061575">
    <property type="term" value="F:cyclin-dependent protein serine/threonine kinase activator activity"/>
    <property type="evidence" value="ECO:0007669"/>
    <property type="project" value="InterPro"/>
</dbReference>
<evidence type="ECO:0000256" key="6">
    <source>
        <dbReference type="ARBA" id="ARBA00074719"/>
    </source>
</evidence>
<dbReference type="InterPro" id="IPR015877">
    <property type="entry name" value="MAT1_centre"/>
</dbReference>
<reference evidence="13" key="1">
    <citation type="journal article" date="2023" name="Mol. Biol. Evol.">
        <title>Third-Generation Sequencing Reveals the Adaptive Role of the Epigenome in Three Deep-Sea Polychaetes.</title>
        <authorList>
            <person name="Perez M."/>
            <person name="Aroh O."/>
            <person name="Sun Y."/>
            <person name="Lan Y."/>
            <person name="Juniper S.K."/>
            <person name="Young C.R."/>
            <person name="Angers B."/>
            <person name="Qian P.Y."/>
        </authorList>
    </citation>
    <scope>NUCLEOTIDE SEQUENCE</scope>
    <source>
        <strain evidence="13">P08H-3</strain>
    </source>
</reference>
<accession>A0AAD9JC82</accession>
<evidence type="ECO:0000256" key="10">
    <source>
        <dbReference type="PROSITE-ProRule" id="PRU00175"/>
    </source>
</evidence>
<proteinExistence type="predicted"/>
<dbReference type="Proteomes" id="UP001208570">
    <property type="component" value="Unassembled WGS sequence"/>
</dbReference>
<keyword evidence="11" id="KW-0175">Coiled coil</keyword>
<keyword evidence="5" id="KW-0539">Nucleus</keyword>
<evidence type="ECO:0000256" key="5">
    <source>
        <dbReference type="ARBA" id="ARBA00023242"/>
    </source>
</evidence>
<dbReference type="InterPro" id="IPR004575">
    <property type="entry name" value="MAT1/Tfb3"/>
</dbReference>
<comment type="caution">
    <text evidence="13">The sequence shown here is derived from an EMBL/GenBank/DDBJ whole genome shotgun (WGS) entry which is preliminary data.</text>
</comment>
<dbReference type="PANTHER" id="PTHR12683:SF13">
    <property type="entry name" value="CDK-ACTIVATING KINASE ASSEMBLY FACTOR MAT1"/>
    <property type="match status" value="1"/>
</dbReference>
<evidence type="ECO:0000256" key="1">
    <source>
        <dbReference type="ARBA" id="ARBA00004123"/>
    </source>
</evidence>
<dbReference type="GO" id="GO:0008270">
    <property type="term" value="F:zinc ion binding"/>
    <property type="evidence" value="ECO:0007669"/>
    <property type="project" value="UniProtKB-KW"/>
</dbReference>
<evidence type="ECO:0000256" key="3">
    <source>
        <dbReference type="ARBA" id="ARBA00022771"/>
    </source>
</evidence>
<dbReference type="GO" id="GO:0006357">
    <property type="term" value="P:regulation of transcription by RNA polymerase II"/>
    <property type="evidence" value="ECO:0007669"/>
    <property type="project" value="TreeGrafter"/>
</dbReference>
<dbReference type="GO" id="GO:0005675">
    <property type="term" value="C:transcription factor TFIIH holo complex"/>
    <property type="evidence" value="ECO:0007669"/>
    <property type="project" value="InterPro"/>
</dbReference>
<evidence type="ECO:0000256" key="8">
    <source>
        <dbReference type="ARBA" id="ARBA00077720"/>
    </source>
</evidence>
<dbReference type="InterPro" id="IPR057657">
    <property type="entry name" value="MAT1_CAK-anch"/>
</dbReference>
<feature type="coiled-coil region" evidence="11">
    <location>
        <begin position="115"/>
        <end position="187"/>
    </location>
</feature>
<feature type="domain" description="RING-type" evidence="12">
    <location>
        <begin position="6"/>
        <end position="50"/>
    </location>
</feature>
<evidence type="ECO:0000259" key="12">
    <source>
        <dbReference type="PROSITE" id="PS50089"/>
    </source>
</evidence>
<keyword evidence="2" id="KW-0479">Metal-binding</keyword>
<evidence type="ECO:0000256" key="4">
    <source>
        <dbReference type="ARBA" id="ARBA00022833"/>
    </source>
</evidence>
<dbReference type="NCBIfam" id="TIGR00570">
    <property type="entry name" value="cdk7"/>
    <property type="match status" value="1"/>
</dbReference>
<dbReference type="Pfam" id="PF17121">
    <property type="entry name" value="zf-C3HC4_5"/>
    <property type="match status" value="1"/>
</dbReference>
<protein>
    <recommendedName>
        <fullName evidence="6">CDK-activating kinase assembly factor MAT1</fullName>
    </recommendedName>
    <alternativeName>
        <fullName evidence="9">CDK7/cyclin-H assembly factor</fullName>
    </alternativeName>
    <alternativeName>
        <fullName evidence="7">Menage a trois</fullName>
    </alternativeName>
    <alternativeName>
        <fullName evidence="8">RING finger protein MAT1</fullName>
    </alternativeName>
</protein>
<evidence type="ECO:0000256" key="11">
    <source>
        <dbReference type="SAM" id="Coils"/>
    </source>
</evidence>
<dbReference type="GO" id="GO:0006289">
    <property type="term" value="P:nucleotide-excision repair"/>
    <property type="evidence" value="ECO:0007669"/>
    <property type="project" value="InterPro"/>
</dbReference>
<dbReference type="InterPro" id="IPR017907">
    <property type="entry name" value="Znf_RING_CS"/>
</dbReference>
<dbReference type="AlphaFoldDB" id="A0AAD9JC82"/>
<comment type="subcellular location">
    <subcellularLocation>
        <location evidence="1">Nucleus</location>
    </subcellularLocation>
</comment>